<evidence type="ECO:0008006" key="2">
    <source>
        <dbReference type="Google" id="ProtNLM"/>
    </source>
</evidence>
<dbReference type="AlphaFoldDB" id="E6PHB0"/>
<dbReference type="InterPro" id="IPR014995">
    <property type="entry name" value="DUF1844"/>
</dbReference>
<dbReference type="EMBL" id="CABL01000016">
    <property type="protein sequence ID" value="CBH75848.1"/>
    <property type="molecule type" value="Genomic_DNA"/>
</dbReference>
<comment type="caution">
    <text evidence="1">The sequence shown here is derived from an EMBL/GenBank/DDBJ whole genome shotgun (WGS) entry which is preliminary data.</text>
</comment>
<organism evidence="1">
    <name type="scientific">mine drainage metagenome</name>
    <dbReference type="NCBI Taxonomy" id="410659"/>
    <lineage>
        <taxon>unclassified sequences</taxon>
        <taxon>metagenomes</taxon>
        <taxon>ecological metagenomes</taxon>
    </lineage>
</organism>
<proteinExistence type="predicted"/>
<reference evidence="1" key="1">
    <citation type="submission" date="2009-10" db="EMBL/GenBank/DDBJ databases">
        <title>Diversity of trophic interactions inside an arsenic-rich microbial ecosystem.</title>
        <authorList>
            <person name="Bertin P.N."/>
            <person name="Heinrich-Salmeron A."/>
            <person name="Pelletier E."/>
            <person name="Goulhen-Chollet F."/>
            <person name="Arsene-Ploetze F."/>
            <person name="Gallien S."/>
            <person name="Calteau A."/>
            <person name="Vallenet D."/>
            <person name="Casiot C."/>
            <person name="Chane-Woon-Ming B."/>
            <person name="Giloteaux L."/>
            <person name="Barakat M."/>
            <person name="Bonnefoy V."/>
            <person name="Bruneel O."/>
            <person name="Chandler M."/>
            <person name="Cleiss J."/>
            <person name="Duran R."/>
            <person name="Elbaz-Poulichet F."/>
            <person name="Fonknechten N."/>
            <person name="Lauga B."/>
            <person name="Mornico D."/>
            <person name="Ortet P."/>
            <person name="Schaeffer C."/>
            <person name="Siguier P."/>
            <person name="Alexander Thil Smith A."/>
            <person name="Van Dorsselaer A."/>
            <person name="Weissenbach J."/>
            <person name="Medigue C."/>
            <person name="Le Paslier D."/>
        </authorList>
    </citation>
    <scope>NUCLEOTIDE SEQUENCE</scope>
</reference>
<evidence type="ECO:0000313" key="1">
    <source>
        <dbReference type="EMBL" id="CBH75848.1"/>
    </source>
</evidence>
<protein>
    <recommendedName>
        <fullName evidence="2">DUF1844 domain-containing protein</fullName>
    </recommendedName>
</protein>
<sequence>MPTVDRMLLEIITTLMLSAHAYLGESPERAADPPSAEIAIDVASVAFERVKERLSSDERLALVQMLTDIRLLYVRKRDA</sequence>
<accession>E6PHB0</accession>
<dbReference type="Pfam" id="PF08899">
    <property type="entry name" value="DUF1844"/>
    <property type="match status" value="1"/>
</dbReference>
<gene>
    <name evidence="1" type="ORF">CARN1_1246</name>
</gene>
<name>E6PHB0_9ZZZZ</name>